<dbReference type="AlphaFoldDB" id="R4U446"/>
<feature type="binding site" evidence="6">
    <location>
        <begin position="51"/>
        <end position="58"/>
    </location>
    <ligand>
        <name>ATP</name>
        <dbReference type="ChEBI" id="CHEBI:30616"/>
    </ligand>
</feature>
<dbReference type="KEGG" id="ssyr:SSYRP_v1c06220"/>
<dbReference type="GO" id="GO:0035999">
    <property type="term" value="P:tetrahydrofolate interconversion"/>
    <property type="evidence" value="ECO:0007669"/>
    <property type="project" value="UniProtKB-UniRule"/>
</dbReference>
<dbReference type="InterPro" id="IPR000559">
    <property type="entry name" value="Formate_THF_ligase"/>
</dbReference>
<dbReference type="InterPro" id="IPR027417">
    <property type="entry name" value="P-loop_NTPase"/>
</dbReference>
<sequence length="534" mass="59165">MKDIKAIATKLGLTTEQLIFYGNHIAKVKAEVFSTLPQKGKLILVTAINPTKAGEGKTTSAIGIADLMHHLNYSVVLALREPSLGPVFGLKGSATGGGECVIIPEPEINLHFTGDFHAITSANNLVSAVIDNILYWNNALAIDPNKVIWQRCLDINDRALRNVTLNLGHNIVRTEHFQITAASEIMAILSLSKNLADLEDRLNNTIVAYNFQQEPVYLKELKITGSIMALLKEAIRPNLVQTKYHTPAFVHCGPFANISHGTNSLIATDLALKLADYVVTETGFGSDLGFEKFNDIINLQQEYTPACTVLVVTIRALKLHGGMSEAQLDLVDLISLQKGFEHLNKHINIIRQYNLPFIVCINKFSQDDPSELNCLEEWLTNQDISYGINTTYQNGVNADVDLVNKIIAKTTEQQEYQPLFNPQTTTVTDKIITICQKIYGVEKVIFSEVAEKKLAKYNTSPFRHWPVCMAKNHQTITGNNDSNNNVISIRDVKINSGAKYFIIYLSDIITLPGLNQTPNANNIALIGDKIINIK</sequence>
<evidence type="ECO:0000256" key="2">
    <source>
        <dbReference type="ARBA" id="ARBA00022563"/>
    </source>
</evidence>
<keyword evidence="8" id="KW-1185">Reference proteome</keyword>
<gene>
    <name evidence="6 7" type="primary">fhs</name>
    <name evidence="7" type="ORF">SSYRP_v1c06220</name>
</gene>
<name>R4U446_9MOLU</name>
<dbReference type="UniPathway" id="UPA00193"/>
<keyword evidence="5 6" id="KW-0067">ATP-binding</keyword>
<dbReference type="Pfam" id="PF01268">
    <property type="entry name" value="FTHFS"/>
    <property type="match status" value="1"/>
</dbReference>
<evidence type="ECO:0000313" key="7">
    <source>
        <dbReference type="EMBL" id="AGM26212.1"/>
    </source>
</evidence>
<dbReference type="PROSITE" id="PS00722">
    <property type="entry name" value="FTHFS_2"/>
    <property type="match status" value="1"/>
</dbReference>
<dbReference type="EMBL" id="CP005078">
    <property type="protein sequence ID" value="AGM26212.1"/>
    <property type="molecule type" value="Genomic_DNA"/>
</dbReference>
<reference evidence="7 8" key="1">
    <citation type="journal article" date="2013" name="Genome Biol. Evol.">
        <title>Complete genomes of two dipteran-associated spiroplasmas provided insights into the origin, dynamics, and impacts of viral invasion in spiroplasma.</title>
        <authorList>
            <person name="Ku C."/>
            <person name="Lo W.S."/>
            <person name="Chen L.L."/>
            <person name="Kuo C.H."/>
        </authorList>
    </citation>
    <scope>NUCLEOTIDE SEQUENCE [LARGE SCALE GENOMIC DNA]</scope>
    <source>
        <strain evidence="7">EA-1</strain>
    </source>
</reference>
<dbReference type="HOGENOM" id="CLU_003601_3_3_14"/>
<dbReference type="OrthoDB" id="9761733at2"/>
<dbReference type="PATRIC" id="fig|1276229.3.peg.617"/>
<accession>R4U446</accession>
<dbReference type="GO" id="GO:0005524">
    <property type="term" value="F:ATP binding"/>
    <property type="evidence" value="ECO:0007669"/>
    <property type="project" value="UniProtKB-UniRule"/>
</dbReference>
<protein>
    <recommendedName>
        <fullName evidence="6">Formate--tetrahydrofolate ligase</fullName>
        <ecNumber evidence="6">6.3.4.3</ecNumber>
    </recommendedName>
    <alternativeName>
        <fullName evidence="6">Formyltetrahydrofolate synthetase</fullName>
        <shortName evidence="6">FHS</shortName>
        <shortName evidence="6">FTHFS</shortName>
    </alternativeName>
</protein>
<dbReference type="EC" id="6.3.4.3" evidence="6"/>
<keyword evidence="3 6" id="KW-0436">Ligase</keyword>
<keyword evidence="4 6" id="KW-0547">Nucleotide-binding</keyword>
<comment type="pathway">
    <text evidence="1 6">One-carbon metabolism; tetrahydrofolate interconversion.</text>
</comment>
<dbReference type="InterPro" id="IPR020628">
    <property type="entry name" value="Formate_THF_ligase_CS"/>
</dbReference>
<dbReference type="SUPFAM" id="SSF52540">
    <property type="entry name" value="P-loop containing nucleoside triphosphate hydrolases"/>
    <property type="match status" value="1"/>
</dbReference>
<comment type="similarity">
    <text evidence="6">Belongs to the formate--tetrahydrofolate ligase family.</text>
</comment>
<dbReference type="RefSeq" id="WP_016340858.1">
    <property type="nucleotide sequence ID" value="NC_021284.1"/>
</dbReference>
<dbReference type="Proteomes" id="UP000013963">
    <property type="component" value="Chromosome"/>
</dbReference>
<dbReference type="Gene3D" id="3.10.410.10">
    <property type="entry name" value="Formyltetrahydrofolate synthetase, domain 3"/>
    <property type="match status" value="1"/>
</dbReference>
<evidence type="ECO:0000256" key="6">
    <source>
        <dbReference type="HAMAP-Rule" id="MF_01543"/>
    </source>
</evidence>
<dbReference type="Gene3D" id="3.40.50.300">
    <property type="entry name" value="P-loop containing nucleotide triphosphate hydrolases"/>
    <property type="match status" value="1"/>
</dbReference>
<keyword evidence="2 6" id="KW-0554">One-carbon metabolism</keyword>
<dbReference type="HAMAP" id="MF_01543">
    <property type="entry name" value="FTHFS"/>
    <property type="match status" value="1"/>
</dbReference>
<dbReference type="Gene3D" id="3.30.1510.10">
    <property type="entry name" value="Domain 2, N(10)-formyltetrahydrofolate synthetase"/>
    <property type="match status" value="1"/>
</dbReference>
<dbReference type="GO" id="GO:0004329">
    <property type="term" value="F:formate-tetrahydrofolate ligase activity"/>
    <property type="evidence" value="ECO:0007669"/>
    <property type="project" value="UniProtKB-UniRule"/>
</dbReference>
<evidence type="ECO:0000313" key="8">
    <source>
        <dbReference type="Proteomes" id="UP000013963"/>
    </source>
</evidence>
<evidence type="ECO:0000256" key="4">
    <source>
        <dbReference type="ARBA" id="ARBA00022741"/>
    </source>
</evidence>
<organism evidence="7 8">
    <name type="scientific">Spiroplasma syrphidicola EA-1</name>
    <dbReference type="NCBI Taxonomy" id="1276229"/>
    <lineage>
        <taxon>Bacteria</taxon>
        <taxon>Bacillati</taxon>
        <taxon>Mycoplasmatota</taxon>
        <taxon>Mollicutes</taxon>
        <taxon>Entomoplasmatales</taxon>
        <taxon>Spiroplasmataceae</taxon>
        <taxon>Spiroplasma</taxon>
    </lineage>
</organism>
<proteinExistence type="inferred from homology"/>
<evidence type="ECO:0000256" key="3">
    <source>
        <dbReference type="ARBA" id="ARBA00022598"/>
    </source>
</evidence>
<evidence type="ECO:0000256" key="5">
    <source>
        <dbReference type="ARBA" id="ARBA00022840"/>
    </source>
</evidence>
<evidence type="ECO:0000256" key="1">
    <source>
        <dbReference type="ARBA" id="ARBA00004777"/>
    </source>
</evidence>
<dbReference type="eggNOG" id="COG2759">
    <property type="taxonomic scope" value="Bacteria"/>
</dbReference>
<dbReference type="STRING" id="1276229.SSYRP_v1c06220"/>
<comment type="catalytic activity">
    <reaction evidence="6">
        <text>(6S)-5,6,7,8-tetrahydrofolate + formate + ATP = (6R)-10-formyltetrahydrofolate + ADP + phosphate</text>
        <dbReference type="Rhea" id="RHEA:20221"/>
        <dbReference type="ChEBI" id="CHEBI:15740"/>
        <dbReference type="ChEBI" id="CHEBI:30616"/>
        <dbReference type="ChEBI" id="CHEBI:43474"/>
        <dbReference type="ChEBI" id="CHEBI:57453"/>
        <dbReference type="ChEBI" id="CHEBI:195366"/>
        <dbReference type="ChEBI" id="CHEBI:456216"/>
        <dbReference type="EC" id="6.3.4.3"/>
    </reaction>
</comment>